<dbReference type="Proteomes" id="UP001239397">
    <property type="component" value="Chromosome"/>
</dbReference>
<evidence type="ECO:0000313" key="2">
    <source>
        <dbReference type="Proteomes" id="UP001239397"/>
    </source>
</evidence>
<dbReference type="AlphaFoldDB" id="A0A9Y2NGZ4"/>
<proteinExistence type="predicted"/>
<dbReference type="RefSeq" id="WP_285995645.1">
    <property type="nucleotide sequence ID" value="NZ_CP127295.1"/>
</dbReference>
<dbReference type="KEGG" id="amog:QRX60_34635"/>
<sequence>MATAEDGDSLARRHHTVVVLRLVLDGDGALSHGEVVDASGRARGRFGDWAALVTLLRSWLEGEAEKG</sequence>
<name>A0A9Y2NGZ4_9PSEU</name>
<reference evidence="1 2" key="1">
    <citation type="submission" date="2023-06" db="EMBL/GenBank/DDBJ databases">
        <authorList>
            <person name="Oyuntsetseg B."/>
            <person name="Kim S.B."/>
        </authorList>
    </citation>
    <scope>NUCLEOTIDE SEQUENCE [LARGE SCALE GENOMIC DNA]</scope>
    <source>
        <strain evidence="1 2">4-36</strain>
    </source>
</reference>
<protein>
    <submittedName>
        <fullName evidence="1">Uncharacterized protein</fullName>
    </submittedName>
</protein>
<gene>
    <name evidence="1" type="ORF">QRX60_34635</name>
</gene>
<evidence type="ECO:0000313" key="1">
    <source>
        <dbReference type="EMBL" id="WIX99162.1"/>
    </source>
</evidence>
<organism evidence="1 2">
    <name type="scientific">Amycolatopsis mongoliensis</name>
    <dbReference type="NCBI Taxonomy" id="715475"/>
    <lineage>
        <taxon>Bacteria</taxon>
        <taxon>Bacillati</taxon>
        <taxon>Actinomycetota</taxon>
        <taxon>Actinomycetes</taxon>
        <taxon>Pseudonocardiales</taxon>
        <taxon>Pseudonocardiaceae</taxon>
        <taxon>Amycolatopsis</taxon>
    </lineage>
</organism>
<keyword evidence="2" id="KW-1185">Reference proteome</keyword>
<accession>A0A9Y2NGZ4</accession>
<dbReference type="EMBL" id="CP127295">
    <property type="protein sequence ID" value="WIX99162.1"/>
    <property type="molecule type" value="Genomic_DNA"/>
</dbReference>